<dbReference type="InterPro" id="IPR029044">
    <property type="entry name" value="Nucleotide-diphossugar_trans"/>
</dbReference>
<dbReference type="STRING" id="345632.GPICK_13235"/>
<dbReference type="KEGG" id="gpi:GPICK_13235"/>
<gene>
    <name evidence="1" type="ORF">GPICK_13235</name>
</gene>
<dbReference type="Proteomes" id="UP000057609">
    <property type="component" value="Chromosome"/>
</dbReference>
<organism evidence="1 2">
    <name type="scientific">Geobacter pickeringii</name>
    <dbReference type="NCBI Taxonomy" id="345632"/>
    <lineage>
        <taxon>Bacteria</taxon>
        <taxon>Pseudomonadati</taxon>
        <taxon>Thermodesulfobacteriota</taxon>
        <taxon>Desulfuromonadia</taxon>
        <taxon>Geobacterales</taxon>
        <taxon>Geobacteraceae</taxon>
        <taxon>Geobacter</taxon>
    </lineage>
</organism>
<dbReference type="AlphaFoldDB" id="A0A0B5BGB2"/>
<sequence length="209" mass="24048">MLSPTVESPIDYIYNRSVFKRETFLTGVFFSRKAFFEIGGYPQFATGMATDDAFIFALALNDKLFCCGDAVAYVRMHGGAESHKAHDGIKHIRALQDYKKYINEVAEQSGRFDSRALKLISNITERFVKIHDSGFWLGNVLSLLEAGRDCNDGELKGLYSLAGDNRYRFDMRVSFDLLCIKHFGYCPERNRLYRLLQNGWAKIRNRLKR</sequence>
<accession>A0A0B5BGB2</accession>
<dbReference type="SUPFAM" id="SSF53448">
    <property type="entry name" value="Nucleotide-diphospho-sugar transferases"/>
    <property type="match status" value="1"/>
</dbReference>
<keyword evidence="2" id="KW-1185">Reference proteome</keyword>
<dbReference type="HOGENOM" id="CLU_1313940_0_0_7"/>
<protein>
    <submittedName>
        <fullName evidence="1">Uncharacterized protein</fullName>
    </submittedName>
</protein>
<evidence type="ECO:0000313" key="2">
    <source>
        <dbReference type="Proteomes" id="UP000057609"/>
    </source>
</evidence>
<proteinExistence type="predicted"/>
<dbReference type="EMBL" id="CP009788">
    <property type="protein sequence ID" value="AJE04189.1"/>
    <property type="molecule type" value="Genomic_DNA"/>
</dbReference>
<evidence type="ECO:0000313" key="1">
    <source>
        <dbReference type="EMBL" id="AJE04189.1"/>
    </source>
</evidence>
<reference evidence="1 2" key="1">
    <citation type="journal article" date="2015" name="Genome Announc.">
        <title>Complete Genome of Geobacter pickeringii G13T, a Metal-Reducing Isolate from Sedimentary Kaolin Deposits.</title>
        <authorList>
            <person name="Badalamenti J.P."/>
            <person name="Bond D.R."/>
        </authorList>
    </citation>
    <scope>NUCLEOTIDE SEQUENCE [LARGE SCALE GENOMIC DNA]</scope>
    <source>
        <strain evidence="1 2">G13</strain>
    </source>
</reference>
<name>A0A0B5BGB2_9BACT</name>